<feature type="transmembrane region" description="Helical" evidence="1">
    <location>
        <begin position="43"/>
        <end position="63"/>
    </location>
</feature>
<feature type="transmembrane region" description="Helical" evidence="1">
    <location>
        <begin position="83"/>
        <end position="101"/>
    </location>
</feature>
<gene>
    <name evidence="2" type="ORF">AVDCRST_MAG10-3128</name>
</gene>
<evidence type="ECO:0000313" key="2">
    <source>
        <dbReference type="EMBL" id="CAA9268270.1"/>
    </source>
</evidence>
<proteinExistence type="predicted"/>
<keyword evidence="1" id="KW-0472">Membrane</keyword>
<dbReference type="AlphaFoldDB" id="A0A6J4J6D7"/>
<evidence type="ECO:0000256" key="1">
    <source>
        <dbReference type="SAM" id="Phobius"/>
    </source>
</evidence>
<sequence length="113" mass="11884">MARRGTEDKKDKSLPGEAQELWQLVLGYAKQETLDPVKNLGRFLGFGLGGALLGSLGAVLLLLGGLRLLQTETGEAFDGNLTFIPYLLVLVVSGAIVAGAMKAVTRGQRKGGT</sequence>
<dbReference type="EMBL" id="CADCTB010000192">
    <property type="protein sequence ID" value="CAA9268270.1"/>
    <property type="molecule type" value="Genomic_DNA"/>
</dbReference>
<keyword evidence="1" id="KW-1133">Transmembrane helix</keyword>
<accession>A0A6J4J6D7</accession>
<name>A0A6J4J6D7_9ACTN</name>
<protein>
    <submittedName>
        <fullName evidence="2">Uncharacterized protein</fullName>
    </submittedName>
</protein>
<organism evidence="2">
    <name type="scientific">uncultured Acidimicrobiales bacterium</name>
    <dbReference type="NCBI Taxonomy" id="310071"/>
    <lineage>
        <taxon>Bacteria</taxon>
        <taxon>Bacillati</taxon>
        <taxon>Actinomycetota</taxon>
        <taxon>Acidimicrobiia</taxon>
        <taxon>Acidimicrobiales</taxon>
        <taxon>environmental samples</taxon>
    </lineage>
</organism>
<reference evidence="2" key="1">
    <citation type="submission" date="2020-02" db="EMBL/GenBank/DDBJ databases">
        <authorList>
            <person name="Meier V. D."/>
        </authorList>
    </citation>
    <scope>NUCLEOTIDE SEQUENCE</scope>
    <source>
        <strain evidence="2">AVDCRST_MAG10</strain>
    </source>
</reference>
<keyword evidence="1" id="KW-0812">Transmembrane</keyword>